<feature type="compositionally biased region" description="Basic residues" evidence="1">
    <location>
        <begin position="61"/>
        <end position="78"/>
    </location>
</feature>
<dbReference type="Proteomes" id="UP000197138">
    <property type="component" value="Unassembled WGS sequence"/>
</dbReference>
<sequence>MCYVKFCFKSGIELACGYAIELVCGSAIELVSGCASMLKRVSSTTSQLQECIDLFKSSLNRKKKESTPPKSKRKKKSVSSREKPVKSSIEEAMIVLNDIKDTISIDGYLAGRACLVDETTWRLFMCYYDDVRRESLRRLVRP</sequence>
<evidence type="ECO:0000313" key="2">
    <source>
        <dbReference type="EMBL" id="OWM68273.1"/>
    </source>
</evidence>
<proteinExistence type="predicted"/>
<dbReference type="EMBL" id="MTKT01005034">
    <property type="protein sequence ID" value="OWM68273.1"/>
    <property type="molecule type" value="Genomic_DNA"/>
</dbReference>
<protein>
    <submittedName>
        <fullName evidence="2">Uncharacterized protein</fullName>
    </submittedName>
</protein>
<comment type="caution">
    <text evidence="2">The sequence shown here is derived from an EMBL/GenBank/DDBJ whole genome shotgun (WGS) entry which is preliminary data.</text>
</comment>
<accession>A0A218W6V7</accession>
<organism evidence="2 3">
    <name type="scientific">Punica granatum</name>
    <name type="common">Pomegranate</name>
    <dbReference type="NCBI Taxonomy" id="22663"/>
    <lineage>
        <taxon>Eukaryota</taxon>
        <taxon>Viridiplantae</taxon>
        <taxon>Streptophyta</taxon>
        <taxon>Embryophyta</taxon>
        <taxon>Tracheophyta</taxon>
        <taxon>Spermatophyta</taxon>
        <taxon>Magnoliopsida</taxon>
        <taxon>eudicotyledons</taxon>
        <taxon>Gunneridae</taxon>
        <taxon>Pentapetalae</taxon>
        <taxon>rosids</taxon>
        <taxon>malvids</taxon>
        <taxon>Myrtales</taxon>
        <taxon>Lythraceae</taxon>
        <taxon>Punica</taxon>
    </lineage>
</organism>
<name>A0A218W6V7_PUNGR</name>
<reference evidence="3" key="1">
    <citation type="journal article" date="2017" name="Plant J.">
        <title>The pomegranate (Punica granatum L.) genome and the genomics of punicalagin biosynthesis.</title>
        <authorList>
            <person name="Qin G."/>
            <person name="Xu C."/>
            <person name="Ming R."/>
            <person name="Tang H."/>
            <person name="Guyot R."/>
            <person name="Kramer E.M."/>
            <person name="Hu Y."/>
            <person name="Yi X."/>
            <person name="Qi Y."/>
            <person name="Xu X."/>
            <person name="Gao Z."/>
            <person name="Pan H."/>
            <person name="Jian J."/>
            <person name="Tian Y."/>
            <person name="Yue Z."/>
            <person name="Xu Y."/>
        </authorList>
    </citation>
    <scope>NUCLEOTIDE SEQUENCE [LARGE SCALE GENOMIC DNA]</scope>
    <source>
        <strain evidence="3">cv. Dabenzi</strain>
    </source>
</reference>
<evidence type="ECO:0000256" key="1">
    <source>
        <dbReference type="SAM" id="MobiDB-lite"/>
    </source>
</evidence>
<evidence type="ECO:0000313" key="3">
    <source>
        <dbReference type="Proteomes" id="UP000197138"/>
    </source>
</evidence>
<feature type="region of interest" description="Disordered" evidence="1">
    <location>
        <begin position="61"/>
        <end position="86"/>
    </location>
</feature>
<gene>
    <name evidence="2" type="ORF">CDL15_Pgr004755</name>
</gene>
<dbReference type="AlphaFoldDB" id="A0A218W6V7"/>